<name>A0A1C0TQN8_9GAMM</name>
<dbReference type="Pfam" id="PF03534">
    <property type="entry name" value="SpvB"/>
    <property type="match status" value="1"/>
</dbReference>
<evidence type="ECO:0000256" key="4">
    <source>
        <dbReference type="SAM" id="SignalP"/>
    </source>
</evidence>
<dbReference type="Gene3D" id="2.180.10.10">
    <property type="entry name" value="RHS repeat-associated core"/>
    <property type="match status" value="1"/>
</dbReference>
<comment type="caution">
    <text evidence="5">The sequence shown here is derived from an EMBL/GenBank/DDBJ whole genome shotgun (WGS) entry which is preliminary data.</text>
</comment>
<dbReference type="OrthoDB" id="9815903at2"/>
<dbReference type="Pfam" id="PF14412">
    <property type="entry name" value="AHH"/>
    <property type="match status" value="1"/>
</dbReference>
<reference evidence="6" key="1">
    <citation type="submission" date="2016-07" db="EMBL/GenBank/DDBJ databases">
        <authorList>
            <person name="Florea S."/>
            <person name="Webb J.S."/>
            <person name="Jaromczyk J."/>
            <person name="Schardl C.L."/>
        </authorList>
    </citation>
    <scope>NUCLEOTIDE SEQUENCE [LARGE SCALE GENOMIC DNA]</scope>
    <source>
        <strain evidence="6">IPB1</strain>
    </source>
</reference>
<evidence type="ECO:0000313" key="5">
    <source>
        <dbReference type="EMBL" id="OCQ21272.1"/>
    </source>
</evidence>
<dbReference type="PANTHER" id="PTHR32305">
    <property type="match status" value="1"/>
</dbReference>
<dbReference type="GO" id="GO:0005737">
    <property type="term" value="C:cytoplasm"/>
    <property type="evidence" value="ECO:0007669"/>
    <property type="project" value="InterPro"/>
</dbReference>
<dbReference type="EMBL" id="MAUJ01000003">
    <property type="protein sequence ID" value="OCQ21272.1"/>
    <property type="molecule type" value="Genomic_DNA"/>
</dbReference>
<keyword evidence="4" id="KW-0732">Signal</keyword>
<dbReference type="SUPFAM" id="SSF69318">
    <property type="entry name" value="Integrin alpha N-terminal domain"/>
    <property type="match status" value="1"/>
</dbReference>
<evidence type="ECO:0000256" key="3">
    <source>
        <dbReference type="ARBA" id="ARBA00023026"/>
    </source>
</evidence>
<dbReference type="RefSeq" id="WP_065790640.1">
    <property type="nucleotide sequence ID" value="NZ_MAUJ01000003.1"/>
</dbReference>
<feature type="signal peptide" evidence="4">
    <location>
        <begin position="1"/>
        <end position="25"/>
    </location>
</feature>
<dbReference type="InterPro" id="IPR022385">
    <property type="entry name" value="Rhs_assc_core"/>
</dbReference>
<evidence type="ECO:0000313" key="6">
    <source>
        <dbReference type="Proteomes" id="UP000093366"/>
    </source>
</evidence>
<evidence type="ECO:0008006" key="7">
    <source>
        <dbReference type="Google" id="ProtNLM"/>
    </source>
</evidence>
<accession>A0A1C0TQN8</accession>
<dbReference type="InterPro" id="IPR028994">
    <property type="entry name" value="Integrin_alpha_N"/>
</dbReference>
<evidence type="ECO:0000256" key="2">
    <source>
        <dbReference type="ARBA" id="ARBA00022525"/>
    </source>
</evidence>
<dbReference type="Proteomes" id="UP000093366">
    <property type="component" value="Unassembled WGS sequence"/>
</dbReference>
<dbReference type="GO" id="GO:0005576">
    <property type="term" value="C:extracellular region"/>
    <property type="evidence" value="ECO:0007669"/>
    <property type="project" value="UniProtKB-SubCell"/>
</dbReference>
<dbReference type="InterPro" id="IPR003284">
    <property type="entry name" value="Sal_SpvB"/>
</dbReference>
<proteinExistence type="predicted"/>
<keyword evidence="3" id="KW-0843">Virulence</keyword>
<dbReference type="NCBIfam" id="TIGR03696">
    <property type="entry name" value="Rhs_assc_core"/>
    <property type="match status" value="1"/>
</dbReference>
<feature type="chain" id="PRO_5008646216" description="Insecticide toxin TcdB middle/N-terminal domain-containing protein" evidence="4">
    <location>
        <begin position="26"/>
        <end position="2450"/>
    </location>
</feature>
<comment type="subcellular location">
    <subcellularLocation>
        <location evidence="1">Secreted</location>
    </subcellularLocation>
</comment>
<dbReference type="PANTHER" id="PTHR32305:SF15">
    <property type="entry name" value="PROTEIN RHSA-RELATED"/>
    <property type="match status" value="1"/>
</dbReference>
<dbReference type="InterPro" id="IPR050708">
    <property type="entry name" value="T6SS_VgrG/RHS"/>
</dbReference>
<evidence type="ECO:0000256" key="1">
    <source>
        <dbReference type="ARBA" id="ARBA00004613"/>
    </source>
</evidence>
<gene>
    <name evidence="5" type="ORF">A7985_11640</name>
</gene>
<organism evidence="5 6">
    <name type="scientific">Pseudoalteromonas luteoviolacea</name>
    <dbReference type="NCBI Taxonomy" id="43657"/>
    <lineage>
        <taxon>Bacteria</taxon>
        <taxon>Pseudomonadati</taxon>
        <taxon>Pseudomonadota</taxon>
        <taxon>Gammaproteobacteria</taxon>
        <taxon>Alteromonadales</taxon>
        <taxon>Pseudoalteromonadaceae</taxon>
        <taxon>Pseudoalteromonas</taxon>
    </lineage>
</organism>
<dbReference type="InterPro" id="IPR032871">
    <property type="entry name" value="AHH_dom_containing"/>
</dbReference>
<keyword evidence="2" id="KW-0964">Secreted</keyword>
<sequence>MKSSIYFIYALFLFFVTSLFSLATAANSNNGVIDIPKTELPIFVPVGMKPTLLIPNEELPEVTNQTGWEFTFNTDNNGDKYILWNRDIAAAKFEVQGLLEDGKWVGIRKVNQYGIKVDNEILSFPKIRIGVCNYFGCNQLGTSNEIYISAQTGQFFTIPQIIEPKLLPVIFNGTFFMMPRSIDASSNNDFLIREQFVDAITYSNQLLLWSTNIDATEFEIQGLTEAGEWVTIKTVSQYGVEIDDAMRKFQKLRVRVCDYHGCGNDLSTSKAVKPTPYFTVPDSQPLIEPQLPSVENVGAIAAKAGVNGGAATYHIPVKLPPGRAEMQPNIALNYSSSSGVGIAGRGWSLSGLQSISRCDATVAQDGYSATPSYSASDKLCLNGQRLIAVSGTYGKNGAVYRTEIDSFVSVKQVNDINESTTHFILRYKNGRTAYFGSEDHSKVVHGDKVAAYSWMIEYEFDASGKNFIHYDYVTAGAGEQLISTISYTGDAVGSKGRNTIEFTYQDKRQSSLRYVAGGRLESTKRLAMITTKVSNTQVNSYDLEYENNEANSTELLSSVTQCFATNSYCLPATKINWHNKPIHYDVRKVADRKGNTLTKSLSSNYPAAWLPDGDRNGDGIRDWPKHFVDPEGNSKEHSLSMPTCVVRPGMMKAECTSGDFNRDGLTDLWVKNESDKLQLGFARFDTTPEWFETDISLGKYDTITNISDFNRDGYADIVIYRGTDFKGGTAELQLYINSEVLGSTTFEESNKHVIHSWYVDRSHDHKNVVTFPGDLDKDGIPDIAISEPVEVSFSGGQIFTHELTKALFLNWSASDLSTSEVDIKYSGASGDESAFSMLFDVNGDGLMDWLGWRNASGSDGNLHVAMNMGDRTFGAPYSLGKSIVTRPMHYQKSTNGSGETEWGQYHIPKFLNGLVPFDVDGDGKAELIMPGKIDTEYCVNVRSSPSVYVKKCGEGLYGYYNSGTNNRVNLQPGIDSSIYKYDAYHFAYNKLTGEYAIEVKNTDIVGRAGLTFAADGFGKGLTDLVFLYKDNDCVYGPAKCYYKDPVSGSKMVGKDINHAYYNRNSGSVSSASSLSTYQPNAIVESIQDGLGRKARWKLLPLSSSQGGVGTTPHYETDHSYIGALDNAFHFSSSMYTVSRFEQSNGVGGMSAIEYAYKGAVFSADGRGFLGFRSIIEKNVDKSLITQSDFSQDFPRHGKLKTKATFKAGDFDYTAPLLGDAKNETKAISHSEFKWVDNPSHSVASGKVYHDYLSKRIQVTRDINDLNTIIGTQSQETRKIDQYGNPTEIFSSISDSWNTRSSQIVNVYDNDSTNWWLNKLTQTETTKYAATNRHNNDALTLYQGNIKDLDIETHILRVMSDFHTSRKPKKIVESATSGKGKTISTALNNYGLPTKVTTTAKILSSSDTWHDSSRTEVLSYSDDGYFVETVSNAKGHTITTVTDAATGSPKSVKTQVKKYDYVTTTYSYDNYTRPYTEKTSGLPAVYQVTSKPDSNAPSYSAMQVTTQSAGKPTTKTYLDKFNRVLRIATQNDAGQWVYVDTGYDKQGNKTRESRPYLYSNPRYDIEYKNFDALGRPKSKVTPQYCGPNSHGEMTAHYEYIGLTTEISVSETCYGLALGTMSRSYSIDKQLIETQDALGGYTRYAYNSMGLPIVVRDANGNSIIAKYDGMGRKVQVNDPNQGQTTFTYNGFGEVAKEERSNNKTVNFYYDSLGRVISRKATGEGTQTFVFDTQGYGQLGEASANGVTHKYYYDNLGRPTIHDVTGDGQRFITYTFYDENYGRVSGMRYPNGLTLEYKYNEYGNRKSISNLHTGYVYQTVTKRDVLNNIEQQTLGNGVVDKTYYSSVTGQMTGHYTQRYGHNLLGIEYNGYDGFGNLKSMEVISGNVGLQHSYQETYHYDDLHRLKSNAIAGITTISYDYDAMGNLLKKSDYASEYDYDTSMSGHTGGGPNAVKRVFKQGQWVGFSYDARGNMTKGDGLVSAQYNALDKPTAITKNGMTSEFVYGPDHMRFMQVTGDTTTYYAGKHYELEIENGEVTQRAFIEGVALVSKTEDYQAQIRYMHKDRLGSARVMTNRYGNVIVERNFDPFGKPRSASGGLKFSARLDDKGKARTNRGFTDHEHLDELELIHMNGRVYDYNLGRFMSVDPVIQSPKNSQSINPYSYIMNNPLAGTDPTGYCSAATGTRIKRCGDLKVDVEIKTSNGGTVKASTVVQNVNFANGAEVRAAMGKGVSQIAGAFKAALPDLMSQNNIANTPTENSSNISGSGGGGCGGIFAAAAAVCGVIPLPPIAGMADVTGQKERNEQMAIALTKALKELAGGVASPPPPDDEDFSDQLRVTDYKARQNLRNSVGGQNESGQVHHLIPWQLRQHKMVRLAAKGGFNINGSNNAMIMRNHSWSTRHRQYNRIIRNLMDKDLRANPMMTPRDAAQRVQGYADRARQILSSSSRQLGKHK</sequence>
<protein>
    <recommendedName>
        <fullName evidence="7">Insecticide toxin TcdB middle/N-terminal domain-containing protein</fullName>
    </recommendedName>
</protein>